<gene>
    <name evidence="2" type="primary">z691R</name>
    <name evidence="2" type="ORF">ATCV1_z691R</name>
</gene>
<feature type="transmembrane region" description="Helical" evidence="1">
    <location>
        <begin position="21"/>
        <end position="37"/>
    </location>
</feature>
<evidence type="ECO:0000313" key="3">
    <source>
        <dbReference type="Proteomes" id="UP000202420"/>
    </source>
</evidence>
<protein>
    <submittedName>
        <fullName evidence="2">Uncharacterized protein z691R</fullName>
    </submittedName>
</protein>
<evidence type="ECO:0000313" key="2">
    <source>
        <dbReference type="EMBL" id="ABT16825.1"/>
    </source>
</evidence>
<dbReference type="KEGG" id="vg:5470658"/>
<accession>A7K9V1</accession>
<keyword evidence="1" id="KW-0472">Membrane</keyword>
<keyword evidence="3" id="KW-1185">Reference proteome</keyword>
<dbReference type="Proteomes" id="UP000202420">
    <property type="component" value="Segment"/>
</dbReference>
<sequence length="120" mass="13851">MVVLCWRAHVHPRALRSVRVVVWRAVYFVFCTAQELYLQDRVNYTTSHILSYATYLLCIARPMADVAAFGYPKSRRYITAAAMLSCSFSRTLLIYDITGFREVLVLSNLPFLWASMPFSD</sequence>
<evidence type="ECO:0000256" key="1">
    <source>
        <dbReference type="SAM" id="Phobius"/>
    </source>
</evidence>
<keyword evidence="1" id="KW-1133">Transmembrane helix</keyword>
<dbReference type="GeneID" id="5470658"/>
<feature type="transmembrane region" description="Helical" evidence="1">
    <location>
        <begin position="92"/>
        <end position="113"/>
    </location>
</feature>
<name>A7K9V1_9PHYC</name>
<proteinExistence type="predicted"/>
<dbReference type="EMBL" id="EF101928">
    <property type="protein sequence ID" value="ABT16825.1"/>
    <property type="molecule type" value="Genomic_DNA"/>
</dbReference>
<dbReference type="RefSeq" id="YP_001427172.1">
    <property type="nucleotide sequence ID" value="NC_008724.1"/>
</dbReference>
<organism evidence="2 3">
    <name type="scientific">Chlorovirus heliozoae</name>
    <dbReference type="NCBI Taxonomy" id="322019"/>
    <lineage>
        <taxon>Viruses</taxon>
        <taxon>Varidnaviria</taxon>
        <taxon>Bamfordvirae</taxon>
        <taxon>Nucleocytoviricota</taxon>
        <taxon>Megaviricetes</taxon>
        <taxon>Algavirales</taxon>
        <taxon>Phycodnaviridae</taxon>
        <taxon>Chlorovirus</taxon>
    </lineage>
</organism>
<feature type="transmembrane region" description="Helical" evidence="1">
    <location>
        <begin position="49"/>
        <end position="71"/>
    </location>
</feature>
<keyword evidence="1" id="KW-0812">Transmembrane</keyword>
<reference evidence="2 3" key="1">
    <citation type="submission" date="2006-09" db="EMBL/GenBank/DDBJ databases">
        <title>Sequence and annotation of the 288-kb ATCV-1 virus that infects an endosymbiotic Chlorella strain of the heliozoon Acanthocystis turfacea.</title>
        <authorList>
            <person name="Fitzgerald L.A."/>
            <person name="Graves M.V."/>
            <person name="Li X."/>
            <person name="Pfitzner A.J.P."/>
            <person name="Hartigan J."/>
            <person name="Van Etten J.L."/>
        </authorList>
    </citation>
    <scope>NUCLEOTIDE SEQUENCE [LARGE SCALE GENOMIC DNA]</scope>
    <source>
        <strain evidence="2 3">ATCV-1</strain>
    </source>
</reference>